<evidence type="ECO:0000256" key="1">
    <source>
        <dbReference type="SAM" id="MobiDB-lite"/>
    </source>
</evidence>
<evidence type="ECO:0000313" key="3">
    <source>
        <dbReference type="EMBL" id="SMF34304.1"/>
    </source>
</evidence>
<keyword evidence="2" id="KW-0812">Transmembrane</keyword>
<dbReference type="OrthoDB" id="9792788at2"/>
<evidence type="ECO:0000256" key="2">
    <source>
        <dbReference type="SAM" id="Phobius"/>
    </source>
</evidence>
<keyword evidence="4" id="KW-1185">Reference proteome</keyword>
<organism evidence="3 4">
    <name type="scientific">Xaviernesmea oryzae</name>
    <dbReference type="NCBI Taxonomy" id="464029"/>
    <lineage>
        <taxon>Bacteria</taxon>
        <taxon>Pseudomonadati</taxon>
        <taxon>Pseudomonadota</taxon>
        <taxon>Alphaproteobacteria</taxon>
        <taxon>Hyphomicrobiales</taxon>
        <taxon>Rhizobiaceae</taxon>
        <taxon>Rhizobium/Agrobacterium group</taxon>
        <taxon>Xaviernesmea</taxon>
    </lineage>
</organism>
<keyword evidence="2" id="KW-0472">Membrane</keyword>
<dbReference type="GO" id="GO:0016020">
    <property type="term" value="C:membrane"/>
    <property type="evidence" value="ECO:0007669"/>
    <property type="project" value="InterPro"/>
</dbReference>
<keyword evidence="2" id="KW-1133">Transmembrane helix</keyword>
<dbReference type="InterPro" id="IPR007313">
    <property type="entry name" value="FxsA"/>
</dbReference>
<gene>
    <name evidence="3" type="ORF">SAMN02982989_1277</name>
</gene>
<dbReference type="AlphaFoldDB" id="A0A1X7EI78"/>
<sequence>MRFFLVPLILIGWPLAEIAGFVLVGRALGLWATLGLVIGTAVLGAVLLRSQGMHILRQISTEGREGRMPARTLIDAAMIVVAGILLLLPGFITDIIGLALFIPFVRGLLWSLIGRRIVVVRSPGSTSYRYDGGRPAPEGRKPGPVVDLDEQDFHRNPNSPPPNSSSPWAGPRSGEP</sequence>
<dbReference type="NCBIfam" id="NF008528">
    <property type="entry name" value="PRK11463.1-2"/>
    <property type="match status" value="1"/>
</dbReference>
<reference evidence="4" key="1">
    <citation type="submission" date="2017-04" db="EMBL/GenBank/DDBJ databases">
        <authorList>
            <person name="Varghese N."/>
            <person name="Submissions S."/>
        </authorList>
    </citation>
    <scope>NUCLEOTIDE SEQUENCE [LARGE SCALE GENOMIC DNA]</scope>
    <source>
        <strain evidence="4">B4P</strain>
    </source>
</reference>
<feature type="region of interest" description="Disordered" evidence="1">
    <location>
        <begin position="126"/>
        <end position="176"/>
    </location>
</feature>
<dbReference type="RefSeq" id="WP_085421608.1">
    <property type="nucleotide sequence ID" value="NZ_FXAF01000006.1"/>
</dbReference>
<name>A0A1X7EI78_9HYPH</name>
<protein>
    <submittedName>
        <fullName evidence="3">UPF0716 protein FxsA</fullName>
    </submittedName>
</protein>
<feature type="transmembrane region" description="Helical" evidence="2">
    <location>
        <begin position="28"/>
        <end position="48"/>
    </location>
</feature>
<proteinExistence type="predicted"/>
<dbReference type="PANTHER" id="PTHR35335">
    <property type="entry name" value="UPF0716 PROTEIN FXSA"/>
    <property type="match status" value="1"/>
</dbReference>
<dbReference type="EMBL" id="FXAF01000006">
    <property type="protein sequence ID" value="SMF34304.1"/>
    <property type="molecule type" value="Genomic_DNA"/>
</dbReference>
<dbReference type="Proteomes" id="UP000192903">
    <property type="component" value="Unassembled WGS sequence"/>
</dbReference>
<dbReference type="STRING" id="464029.SAMN02982989_1277"/>
<dbReference type="PANTHER" id="PTHR35335:SF1">
    <property type="entry name" value="UPF0716 PROTEIN FXSA"/>
    <property type="match status" value="1"/>
</dbReference>
<evidence type="ECO:0000313" key="4">
    <source>
        <dbReference type="Proteomes" id="UP000192903"/>
    </source>
</evidence>
<accession>A0A1X7EI78</accession>
<dbReference type="Pfam" id="PF04186">
    <property type="entry name" value="FxsA"/>
    <property type="match status" value="1"/>
</dbReference>